<evidence type="ECO:0000259" key="4">
    <source>
        <dbReference type="Pfam" id="PF13439"/>
    </source>
</evidence>
<keyword evidence="1" id="KW-0328">Glycosyltransferase</keyword>
<proteinExistence type="predicted"/>
<feature type="domain" description="Glycosyltransferase subfamily 4-like N-terminal" evidence="4">
    <location>
        <begin position="14"/>
        <end position="177"/>
    </location>
</feature>
<dbReference type="InterPro" id="IPR028098">
    <property type="entry name" value="Glyco_trans_4-like_N"/>
</dbReference>
<dbReference type="CDD" id="cd03801">
    <property type="entry name" value="GT4_PimA-like"/>
    <property type="match status" value="1"/>
</dbReference>
<evidence type="ECO:0008006" key="7">
    <source>
        <dbReference type="Google" id="ProtNLM"/>
    </source>
</evidence>
<evidence type="ECO:0000313" key="6">
    <source>
        <dbReference type="Proteomes" id="UP001501343"/>
    </source>
</evidence>
<reference evidence="5 6" key="1">
    <citation type="journal article" date="2019" name="Int. J. Syst. Evol. Microbiol.">
        <title>The Global Catalogue of Microorganisms (GCM) 10K type strain sequencing project: providing services to taxonomists for standard genome sequencing and annotation.</title>
        <authorList>
            <consortium name="The Broad Institute Genomics Platform"/>
            <consortium name="The Broad Institute Genome Sequencing Center for Infectious Disease"/>
            <person name="Wu L."/>
            <person name="Ma J."/>
        </authorList>
    </citation>
    <scope>NUCLEOTIDE SEQUENCE [LARGE SCALE GENOMIC DNA]</scope>
    <source>
        <strain evidence="5 6">JCM 14900</strain>
    </source>
</reference>
<dbReference type="InterPro" id="IPR001296">
    <property type="entry name" value="Glyco_trans_1"/>
</dbReference>
<dbReference type="Pfam" id="PF13439">
    <property type="entry name" value="Glyco_transf_4"/>
    <property type="match status" value="1"/>
</dbReference>
<evidence type="ECO:0000313" key="5">
    <source>
        <dbReference type="EMBL" id="GAA1919412.1"/>
    </source>
</evidence>
<evidence type="ECO:0000256" key="1">
    <source>
        <dbReference type="ARBA" id="ARBA00022676"/>
    </source>
</evidence>
<dbReference type="Proteomes" id="UP001501343">
    <property type="component" value="Unassembled WGS sequence"/>
</dbReference>
<organism evidence="5 6">
    <name type="scientific">Microbacterium aoyamense</name>
    <dbReference type="NCBI Taxonomy" id="344166"/>
    <lineage>
        <taxon>Bacteria</taxon>
        <taxon>Bacillati</taxon>
        <taxon>Actinomycetota</taxon>
        <taxon>Actinomycetes</taxon>
        <taxon>Micrococcales</taxon>
        <taxon>Microbacteriaceae</taxon>
        <taxon>Microbacterium</taxon>
    </lineage>
</organism>
<sequence length="379" mass="41552">MRVAMSSFRFNNEGGIERASYEVARRLATSVDMTLVATDVSPRPEDPLTWLSVEAQTTPGFLIPVTYSAAASRALDGMHFDIVHNQGGCATRAQDVITAHSCHRAWWEMKFRNGEALRALANPLHHAVLSIEKRNYAPGAFEQIIAVSNGVGLEVIEHYGVPADRVTVIPNAVDSARFQPTDAAARRHLIRVRHDIPDEDIVLLWVGKEFRRKGLAPLIEALPHLPSHARVLVVGGDDQTPYRTLAARLGVGDRVTFAGHSTAVEDYFQAADIFVLPTLYEAFALVTLEAASAGLPIVATKVNGTEDFIVDGENGAFIERDSVSIARVLAPLVADPALCRRIGDQARKDASAYTWDAVAQRTLEVYEEVAARKRSRSRR</sequence>
<evidence type="ECO:0000256" key="2">
    <source>
        <dbReference type="ARBA" id="ARBA00022679"/>
    </source>
</evidence>
<gene>
    <name evidence="5" type="ORF">GCM10009775_09970</name>
</gene>
<comment type="caution">
    <text evidence="5">The sequence shown here is derived from an EMBL/GenBank/DDBJ whole genome shotgun (WGS) entry which is preliminary data.</text>
</comment>
<keyword evidence="2" id="KW-0808">Transferase</keyword>
<dbReference type="PANTHER" id="PTHR12526">
    <property type="entry name" value="GLYCOSYLTRANSFERASE"/>
    <property type="match status" value="1"/>
</dbReference>
<dbReference type="SUPFAM" id="SSF53756">
    <property type="entry name" value="UDP-Glycosyltransferase/glycogen phosphorylase"/>
    <property type="match status" value="1"/>
</dbReference>
<name>A0ABN2PG43_9MICO</name>
<dbReference type="EMBL" id="BAAAOF010000002">
    <property type="protein sequence ID" value="GAA1919412.1"/>
    <property type="molecule type" value="Genomic_DNA"/>
</dbReference>
<protein>
    <recommendedName>
        <fullName evidence="7">D-inositol 3-phosphate glycosyltransferase</fullName>
    </recommendedName>
</protein>
<accession>A0ABN2PG43</accession>
<dbReference type="PANTHER" id="PTHR12526:SF510">
    <property type="entry name" value="D-INOSITOL 3-PHOSPHATE GLYCOSYLTRANSFERASE"/>
    <property type="match status" value="1"/>
</dbReference>
<feature type="domain" description="Glycosyl transferase family 1" evidence="3">
    <location>
        <begin position="190"/>
        <end position="348"/>
    </location>
</feature>
<dbReference type="Gene3D" id="3.40.50.2000">
    <property type="entry name" value="Glycogen Phosphorylase B"/>
    <property type="match status" value="2"/>
</dbReference>
<evidence type="ECO:0000259" key="3">
    <source>
        <dbReference type="Pfam" id="PF00534"/>
    </source>
</evidence>
<dbReference type="Pfam" id="PF00534">
    <property type="entry name" value="Glycos_transf_1"/>
    <property type="match status" value="1"/>
</dbReference>
<keyword evidence="6" id="KW-1185">Reference proteome</keyword>